<dbReference type="Proteomes" id="UP000683925">
    <property type="component" value="Unassembled WGS sequence"/>
</dbReference>
<comment type="caution">
    <text evidence="1">The sequence shown here is derived from an EMBL/GenBank/DDBJ whole genome shotgun (WGS) entry which is preliminary data.</text>
</comment>
<dbReference type="AlphaFoldDB" id="A0A8S1XFQ3"/>
<dbReference type="EMBL" id="CAJJDP010000121">
    <property type="protein sequence ID" value="CAD8200060.1"/>
    <property type="molecule type" value="Genomic_DNA"/>
</dbReference>
<gene>
    <name evidence="1" type="ORF">POCTA_138.1.T1210027</name>
</gene>
<keyword evidence="2" id="KW-1185">Reference proteome</keyword>
<reference evidence="1" key="1">
    <citation type="submission" date="2021-01" db="EMBL/GenBank/DDBJ databases">
        <authorList>
            <consortium name="Genoscope - CEA"/>
            <person name="William W."/>
        </authorList>
    </citation>
    <scope>NUCLEOTIDE SEQUENCE</scope>
</reference>
<name>A0A8S1XFQ3_PAROT</name>
<evidence type="ECO:0000313" key="2">
    <source>
        <dbReference type="Proteomes" id="UP000683925"/>
    </source>
</evidence>
<evidence type="ECO:0000313" key="1">
    <source>
        <dbReference type="EMBL" id="CAD8200060.1"/>
    </source>
</evidence>
<organism evidence="1 2">
    <name type="scientific">Paramecium octaurelia</name>
    <dbReference type="NCBI Taxonomy" id="43137"/>
    <lineage>
        <taxon>Eukaryota</taxon>
        <taxon>Sar</taxon>
        <taxon>Alveolata</taxon>
        <taxon>Ciliophora</taxon>
        <taxon>Intramacronucleata</taxon>
        <taxon>Oligohymenophorea</taxon>
        <taxon>Peniculida</taxon>
        <taxon>Parameciidae</taxon>
        <taxon>Paramecium</taxon>
    </lineage>
</organism>
<sequence>MKKVKNFEQILANSDVYSLLDSNDLYNQKLLAPYYP</sequence>
<protein>
    <submittedName>
        <fullName evidence="1">Uncharacterized protein</fullName>
    </submittedName>
</protein>
<accession>A0A8S1XFQ3</accession>
<proteinExistence type="predicted"/>